<evidence type="ECO:0000313" key="2">
    <source>
        <dbReference type="EnsemblMetazoa" id="BGLB023828-PB"/>
    </source>
</evidence>
<dbReference type="VEuPathDB" id="VectorBase:BGLAX_031300"/>
<dbReference type="AlphaFoldDB" id="A0A2C9KUW5"/>
<sequence length="704" mass="78939">MSAMDQECKKRKKRKTRAERNQIARRAHQEGDKQKKFQVKSKKPADHTQSQNQITYSLRSSKGLSLPCLIPKDFVRSTTGNITQGRLTRPLALFDNAKTSVWATRATLPETEEMKKNVEKDLQRILNMSGLEYKSNSASLNNVDKCDFSKQKSGENQSDRMEVDPPLTSSQPASKNVPAVEKNTSKSSAHSSPAETNIIPTMSLASPVKQEEVLDPEPPIEDIADTIIKELKLKFDKLFPNRDVEYENCCDLEKLIKQSCQENELPIVKPKDLVQGDKKITAASKSRMATYSSSVQSYCPPLVAAMDLKQFPNIYSASSTPQMSTPQSSALITSVVHGTRSSATNIPSEQPASDTLITNMEEEEDDEEEKIITIKLDDEEESGPPVESASYDEFIDSAREMKLKLEQNQLNQLHSLYYHSASALDGQDVRKHCCGARGDWQSGLYVPQWKSGGQTIHFSQPKGFPYQDSSMPCSIRHSGKSMSADSVFYAHKVHPGNAHRFQLQAGYSDSHTPDTDIFGRVEDSSCNCKDLPFFVDKSVRHSHERSADQRYGGMLREGQFLAKSRFNFQEALDSACRMSDVRQRNSDCVGQHMCQEPGKSTRYIKCQCLKYRHKYLGNCSGQLSYSMSQPLVELQGHQADLQRQAKDFLDDLEQSILPLEAERSPQSCSTHLFPIGSPNSNRSSAWMPSCIMKDVRHKTASSLV</sequence>
<evidence type="ECO:0000313" key="3">
    <source>
        <dbReference type="Proteomes" id="UP000076420"/>
    </source>
</evidence>
<feature type="compositionally biased region" description="Basic and acidic residues" evidence="1">
    <location>
        <begin position="144"/>
        <end position="163"/>
    </location>
</feature>
<feature type="compositionally biased region" description="Basic and acidic residues" evidence="1">
    <location>
        <begin position="18"/>
        <end position="35"/>
    </location>
</feature>
<protein>
    <submittedName>
        <fullName evidence="2">Uncharacterized protein</fullName>
    </submittedName>
</protein>
<organism evidence="2 3">
    <name type="scientific">Biomphalaria glabrata</name>
    <name type="common">Bloodfluke planorb</name>
    <name type="synonym">Freshwater snail</name>
    <dbReference type="NCBI Taxonomy" id="6526"/>
    <lineage>
        <taxon>Eukaryota</taxon>
        <taxon>Metazoa</taxon>
        <taxon>Spiralia</taxon>
        <taxon>Lophotrochozoa</taxon>
        <taxon>Mollusca</taxon>
        <taxon>Gastropoda</taxon>
        <taxon>Heterobranchia</taxon>
        <taxon>Euthyneura</taxon>
        <taxon>Panpulmonata</taxon>
        <taxon>Hygrophila</taxon>
        <taxon>Lymnaeoidea</taxon>
        <taxon>Planorbidae</taxon>
        <taxon>Biomphalaria</taxon>
    </lineage>
</organism>
<feature type="region of interest" description="Disordered" evidence="1">
    <location>
        <begin position="142"/>
        <end position="194"/>
    </location>
</feature>
<proteinExistence type="predicted"/>
<dbReference type="EnsemblMetazoa" id="BGLB023828-RA">
    <property type="protein sequence ID" value="BGLB023828-PA"/>
    <property type="gene ID" value="BGLB023828"/>
</dbReference>
<dbReference type="KEGG" id="bgt:106071068"/>
<dbReference type="EnsemblMetazoa" id="BGLB023828-RB">
    <property type="protein sequence ID" value="BGLB023828-PB"/>
    <property type="gene ID" value="BGLB023828"/>
</dbReference>
<gene>
    <name evidence="2" type="primary">106071068</name>
</gene>
<evidence type="ECO:0000256" key="1">
    <source>
        <dbReference type="SAM" id="MobiDB-lite"/>
    </source>
</evidence>
<dbReference type="VEuPathDB" id="VectorBase:BGLB023828"/>
<name>A0A2C9KUW5_BIOGL</name>
<reference evidence="2" key="1">
    <citation type="submission" date="2020-05" db="UniProtKB">
        <authorList>
            <consortium name="EnsemblMetazoa"/>
        </authorList>
    </citation>
    <scope>IDENTIFICATION</scope>
    <source>
        <strain evidence="2">BB02</strain>
    </source>
</reference>
<dbReference type="OrthoDB" id="6159458at2759"/>
<feature type="region of interest" description="Disordered" evidence="1">
    <location>
        <begin position="1"/>
        <end position="52"/>
    </location>
</feature>
<accession>A0A2C9KUW5</accession>
<dbReference type="Proteomes" id="UP000076420">
    <property type="component" value="Unassembled WGS sequence"/>
</dbReference>
<feature type="compositionally biased region" description="Polar residues" evidence="1">
    <location>
        <begin position="185"/>
        <end position="194"/>
    </location>
</feature>